<organism evidence="2">
    <name type="scientific">marine sediment metagenome</name>
    <dbReference type="NCBI Taxonomy" id="412755"/>
    <lineage>
        <taxon>unclassified sequences</taxon>
        <taxon>metagenomes</taxon>
        <taxon>ecological metagenomes</taxon>
    </lineage>
</organism>
<name>X1QRP4_9ZZZZ</name>
<sequence>MNNLEMAPAPALASPVREQNPEFRVDPTTNPDPMCDLNDLLDFHWRRLP</sequence>
<protein>
    <submittedName>
        <fullName evidence="2">Uncharacterized protein</fullName>
    </submittedName>
</protein>
<dbReference type="EMBL" id="BARV01024330">
    <property type="protein sequence ID" value="GAI45944.1"/>
    <property type="molecule type" value="Genomic_DNA"/>
</dbReference>
<reference evidence="2" key="1">
    <citation type="journal article" date="2014" name="Front. Microbiol.">
        <title>High frequency of phylogenetically diverse reductive dehalogenase-homologous genes in deep subseafloor sedimentary metagenomes.</title>
        <authorList>
            <person name="Kawai M."/>
            <person name="Futagami T."/>
            <person name="Toyoda A."/>
            <person name="Takaki Y."/>
            <person name="Nishi S."/>
            <person name="Hori S."/>
            <person name="Arai W."/>
            <person name="Tsubouchi T."/>
            <person name="Morono Y."/>
            <person name="Uchiyama I."/>
            <person name="Ito T."/>
            <person name="Fujiyama A."/>
            <person name="Inagaki F."/>
            <person name="Takami H."/>
        </authorList>
    </citation>
    <scope>NUCLEOTIDE SEQUENCE</scope>
    <source>
        <strain evidence="2">Expedition CK06-06</strain>
    </source>
</reference>
<comment type="caution">
    <text evidence="2">The sequence shown here is derived from an EMBL/GenBank/DDBJ whole genome shotgun (WGS) entry which is preliminary data.</text>
</comment>
<evidence type="ECO:0000256" key="1">
    <source>
        <dbReference type="SAM" id="MobiDB-lite"/>
    </source>
</evidence>
<gene>
    <name evidence="2" type="ORF">S06H3_39735</name>
</gene>
<evidence type="ECO:0000313" key="2">
    <source>
        <dbReference type="EMBL" id="GAI45944.1"/>
    </source>
</evidence>
<accession>X1QRP4</accession>
<feature type="region of interest" description="Disordered" evidence="1">
    <location>
        <begin position="1"/>
        <end position="32"/>
    </location>
</feature>
<proteinExistence type="predicted"/>
<dbReference type="AlphaFoldDB" id="X1QRP4"/>